<dbReference type="RefSeq" id="WP_110258191.1">
    <property type="nucleotide sequence ID" value="NZ_QJKB01000019.1"/>
</dbReference>
<evidence type="ECO:0000256" key="1">
    <source>
        <dbReference type="SAM" id="Phobius"/>
    </source>
</evidence>
<evidence type="ECO:0000313" key="2">
    <source>
        <dbReference type="EMBL" id="PXX36851.1"/>
    </source>
</evidence>
<dbReference type="Proteomes" id="UP000247792">
    <property type="component" value="Unassembled WGS sequence"/>
</dbReference>
<proteinExistence type="predicted"/>
<dbReference type="OrthoDB" id="9896740at2"/>
<organism evidence="2 3">
    <name type="scientific">Undibacterium pigrum</name>
    <dbReference type="NCBI Taxonomy" id="401470"/>
    <lineage>
        <taxon>Bacteria</taxon>
        <taxon>Pseudomonadati</taxon>
        <taxon>Pseudomonadota</taxon>
        <taxon>Betaproteobacteria</taxon>
        <taxon>Burkholderiales</taxon>
        <taxon>Oxalobacteraceae</taxon>
        <taxon>Undibacterium</taxon>
    </lineage>
</organism>
<dbReference type="EMBL" id="QJKB01000019">
    <property type="protein sequence ID" value="PXX36851.1"/>
    <property type="molecule type" value="Genomic_DNA"/>
</dbReference>
<gene>
    <name evidence="2" type="ORF">DFR42_11959</name>
</gene>
<keyword evidence="3" id="KW-1185">Reference proteome</keyword>
<sequence>MTLSPSFPQQALWQKSANWAGIILLHLILLLGLRQIHGRYVARQDGLVYLDVSMVQAVPKSLPKARPETQPEVIRIPRTVMSGLPSVREKNRSVSIDVSPESQTFPVTDVPATQVATESKSASLDLDALRRGAVANDKKQRLKEPALAFTQPVTELRMEEKFGRDVADAKRKNCMNAYSQGARVGNVAISGLLVAGVIVADTVSGKGCKW</sequence>
<reference evidence="2 3" key="1">
    <citation type="submission" date="2018-05" db="EMBL/GenBank/DDBJ databases">
        <title>Genomic Encyclopedia of Type Strains, Phase IV (KMG-IV): sequencing the most valuable type-strain genomes for metagenomic binning, comparative biology and taxonomic classification.</title>
        <authorList>
            <person name="Goeker M."/>
        </authorList>
    </citation>
    <scope>NUCLEOTIDE SEQUENCE [LARGE SCALE GENOMIC DNA]</scope>
    <source>
        <strain evidence="2 3">DSM 19792</strain>
    </source>
</reference>
<keyword evidence="1" id="KW-0472">Membrane</keyword>
<accession>A0A318IR67</accession>
<feature type="transmembrane region" description="Helical" evidence="1">
    <location>
        <begin position="16"/>
        <end position="33"/>
    </location>
</feature>
<comment type="caution">
    <text evidence="2">The sequence shown here is derived from an EMBL/GenBank/DDBJ whole genome shotgun (WGS) entry which is preliminary data.</text>
</comment>
<evidence type="ECO:0000313" key="3">
    <source>
        <dbReference type="Proteomes" id="UP000247792"/>
    </source>
</evidence>
<keyword evidence="1" id="KW-0812">Transmembrane</keyword>
<protein>
    <submittedName>
        <fullName evidence="2">Uncharacterized protein</fullName>
    </submittedName>
</protein>
<keyword evidence="1" id="KW-1133">Transmembrane helix</keyword>
<name>A0A318IR67_9BURK</name>
<dbReference type="AlphaFoldDB" id="A0A318IR67"/>